<dbReference type="EMBL" id="BGPR01000036">
    <property type="protein sequence ID" value="GBL84163.1"/>
    <property type="molecule type" value="Genomic_DNA"/>
</dbReference>
<comment type="caution">
    <text evidence="1">The sequence shown here is derived from an EMBL/GenBank/DDBJ whole genome shotgun (WGS) entry which is preliminary data.</text>
</comment>
<organism evidence="1 2">
    <name type="scientific">Araneus ventricosus</name>
    <name type="common">Orbweaver spider</name>
    <name type="synonym">Epeira ventricosa</name>
    <dbReference type="NCBI Taxonomy" id="182803"/>
    <lineage>
        <taxon>Eukaryota</taxon>
        <taxon>Metazoa</taxon>
        <taxon>Ecdysozoa</taxon>
        <taxon>Arthropoda</taxon>
        <taxon>Chelicerata</taxon>
        <taxon>Arachnida</taxon>
        <taxon>Araneae</taxon>
        <taxon>Araneomorphae</taxon>
        <taxon>Entelegynae</taxon>
        <taxon>Araneoidea</taxon>
        <taxon>Araneidae</taxon>
        <taxon>Araneus</taxon>
    </lineage>
</organism>
<accession>A0A4Y2AWQ6</accession>
<dbReference type="Gene3D" id="3.90.70.80">
    <property type="match status" value="1"/>
</dbReference>
<sequence length="120" mass="13687">MACQKYCKIPIVGDGNCLLRAISFCIYGSEDFHAEIREKVILNIRTRWGLLRELTILKKVAVYIEYEIHYGFIVCYTDLHAVFKTKNINERVVSVGHIPDAVAYLLPVESVLGPVMTIKQ</sequence>
<dbReference type="AlphaFoldDB" id="A0A4Y2AWQ6"/>
<gene>
    <name evidence="1" type="ORF">AVEN_118571_1</name>
</gene>
<proteinExistence type="predicted"/>
<evidence type="ECO:0000313" key="1">
    <source>
        <dbReference type="EMBL" id="GBL84163.1"/>
    </source>
</evidence>
<name>A0A4Y2AWQ6_ARAVE</name>
<dbReference type="InterPro" id="IPR038765">
    <property type="entry name" value="Papain-like_cys_pep_sf"/>
</dbReference>
<dbReference type="Proteomes" id="UP000499080">
    <property type="component" value="Unassembled WGS sequence"/>
</dbReference>
<reference evidence="1 2" key="1">
    <citation type="journal article" date="2019" name="Sci. Rep.">
        <title>Orb-weaving spider Araneus ventricosus genome elucidates the spidroin gene catalogue.</title>
        <authorList>
            <person name="Kono N."/>
            <person name="Nakamura H."/>
            <person name="Ohtoshi R."/>
            <person name="Moran D.A.P."/>
            <person name="Shinohara A."/>
            <person name="Yoshida Y."/>
            <person name="Fujiwara M."/>
            <person name="Mori M."/>
            <person name="Tomita M."/>
            <person name="Arakawa K."/>
        </authorList>
    </citation>
    <scope>NUCLEOTIDE SEQUENCE [LARGE SCALE GENOMIC DNA]</scope>
</reference>
<evidence type="ECO:0008006" key="3">
    <source>
        <dbReference type="Google" id="ProtNLM"/>
    </source>
</evidence>
<keyword evidence="2" id="KW-1185">Reference proteome</keyword>
<dbReference type="SUPFAM" id="SSF54001">
    <property type="entry name" value="Cysteine proteinases"/>
    <property type="match status" value="1"/>
</dbReference>
<evidence type="ECO:0000313" key="2">
    <source>
        <dbReference type="Proteomes" id="UP000499080"/>
    </source>
</evidence>
<dbReference type="OrthoDB" id="10043303at2759"/>
<protein>
    <recommendedName>
        <fullName evidence="3">OTU domain-containing protein</fullName>
    </recommendedName>
</protein>